<feature type="transmembrane region" description="Helical" evidence="8">
    <location>
        <begin position="301"/>
        <end position="322"/>
    </location>
</feature>
<evidence type="ECO:0000313" key="10">
    <source>
        <dbReference type="Proteomes" id="UP000000263"/>
    </source>
</evidence>
<proteinExistence type="inferred from homology"/>
<evidence type="ECO:0000256" key="1">
    <source>
        <dbReference type="ARBA" id="ARBA00004651"/>
    </source>
</evidence>
<dbReference type="InterPro" id="IPR018584">
    <property type="entry name" value="GT87"/>
</dbReference>
<keyword evidence="5 8" id="KW-1133">Transmembrane helix</keyword>
<evidence type="ECO:0000256" key="8">
    <source>
        <dbReference type="SAM" id="Phobius"/>
    </source>
</evidence>
<dbReference type="GO" id="GO:0005886">
    <property type="term" value="C:plasma membrane"/>
    <property type="evidence" value="ECO:0007669"/>
    <property type="project" value="UniProtKB-SubCell"/>
</dbReference>
<protein>
    <recommendedName>
        <fullName evidence="11">DUF2029 domain-containing protein</fullName>
    </recommendedName>
</protein>
<evidence type="ECO:0008006" key="11">
    <source>
        <dbReference type="Google" id="ProtNLM"/>
    </source>
</evidence>
<comment type="subcellular location">
    <subcellularLocation>
        <location evidence="1">Cell membrane</location>
        <topology evidence="1">Multi-pass membrane protein</topology>
    </subcellularLocation>
</comment>
<keyword evidence="3" id="KW-0808">Transferase</keyword>
<dbReference type="KEGG" id="rca:Rcas_0205"/>
<organism evidence="9 10">
    <name type="scientific">Roseiflexus castenholzii (strain DSM 13941 / HLO8)</name>
    <dbReference type="NCBI Taxonomy" id="383372"/>
    <lineage>
        <taxon>Bacteria</taxon>
        <taxon>Bacillati</taxon>
        <taxon>Chloroflexota</taxon>
        <taxon>Chloroflexia</taxon>
        <taxon>Chloroflexales</taxon>
        <taxon>Roseiflexineae</taxon>
        <taxon>Roseiflexaceae</taxon>
        <taxon>Roseiflexus</taxon>
    </lineage>
</organism>
<evidence type="ECO:0000256" key="4">
    <source>
        <dbReference type="ARBA" id="ARBA00022692"/>
    </source>
</evidence>
<reference evidence="9 10" key="1">
    <citation type="submission" date="2007-08" db="EMBL/GenBank/DDBJ databases">
        <title>Complete sequence of Roseiflexus castenholzii DSM 13941.</title>
        <authorList>
            <consortium name="US DOE Joint Genome Institute"/>
            <person name="Copeland A."/>
            <person name="Lucas S."/>
            <person name="Lapidus A."/>
            <person name="Barry K."/>
            <person name="Glavina del Rio T."/>
            <person name="Dalin E."/>
            <person name="Tice H."/>
            <person name="Pitluck S."/>
            <person name="Thompson L.S."/>
            <person name="Brettin T."/>
            <person name="Bruce D."/>
            <person name="Detter J.C."/>
            <person name="Han C."/>
            <person name="Tapia R."/>
            <person name="Schmutz J."/>
            <person name="Larimer F."/>
            <person name="Land M."/>
            <person name="Hauser L."/>
            <person name="Kyrpides N."/>
            <person name="Mikhailova N."/>
            <person name="Bryant D.A."/>
            <person name="Hanada S."/>
            <person name="Tsukatani Y."/>
            <person name="Richardson P."/>
        </authorList>
    </citation>
    <scope>NUCLEOTIDE SEQUENCE [LARGE SCALE GENOMIC DNA]</scope>
    <source>
        <strain evidence="10">DSM 13941 / HLO8</strain>
    </source>
</reference>
<dbReference type="eggNOG" id="COG5650">
    <property type="taxonomic scope" value="Bacteria"/>
</dbReference>
<evidence type="ECO:0000256" key="6">
    <source>
        <dbReference type="ARBA" id="ARBA00023136"/>
    </source>
</evidence>
<dbReference type="Pfam" id="PF09594">
    <property type="entry name" value="GT87"/>
    <property type="match status" value="1"/>
</dbReference>
<feature type="transmembrane region" description="Helical" evidence="8">
    <location>
        <begin position="264"/>
        <end position="281"/>
    </location>
</feature>
<feature type="transmembrane region" description="Helical" evidence="8">
    <location>
        <begin position="205"/>
        <end position="222"/>
    </location>
</feature>
<evidence type="ECO:0000256" key="3">
    <source>
        <dbReference type="ARBA" id="ARBA00022679"/>
    </source>
</evidence>
<keyword evidence="10" id="KW-1185">Reference proteome</keyword>
<feature type="transmembrane region" description="Helical" evidence="8">
    <location>
        <begin position="517"/>
        <end position="538"/>
    </location>
</feature>
<keyword evidence="4 8" id="KW-0812">Transmembrane</keyword>
<evidence type="ECO:0000256" key="7">
    <source>
        <dbReference type="ARBA" id="ARBA00024033"/>
    </source>
</evidence>
<evidence type="ECO:0000256" key="2">
    <source>
        <dbReference type="ARBA" id="ARBA00022475"/>
    </source>
</evidence>
<feature type="transmembrane region" description="Helical" evidence="8">
    <location>
        <begin position="12"/>
        <end position="34"/>
    </location>
</feature>
<feature type="transmembrane region" description="Helical" evidence="8">
    <location>
        <begin position="697"/>
        <end position="714"/>
    </location>
</feature>
<dbReference type="Proteomes" id="UP000000263">
    <property type="component" value="Chromosome"/>
</dbReference>
<dbReference type="GO" id="GO:0016758">
    <property type="term" value="F:hexosyltransferase activity"/>
    <property type="evidence" value="ECO:0007669"/>
    <property type="project" value="InterPro"/>
</dbReference>
<feature type="transmembrane region" description="Helical" evidence="8">
    <location>
        <begin position="396"/>
        <end position="414"/>
    </location>
</feature>
<gene>
    <name evidence="9" type="ordered locus">Rcas_0205</name>
</gene>
<evidence type="ECO:0000313" key="9">
    <source>
        <dbReference type="EMBL" id="ABU56338.1"/>
    </source>
</evidence>
<dbReference type="RefSeq" id="WP_011997743.1">
    <property type="nucleotide sequence ID" value="NC_009767.1"/>
</dbReference>
<dbReference type="HOGENOM" id="CLU_377603_0_0_0"/>
<accession>A7NFV7</accession>
<dbReference type="EMBL" id="CP000804">
    <property type="protein sequence ID" value="ABU56338.1"/>
    <property type="molecule type" value="Genomic_DNA"/>
</dbReference>
<feature type="transmembrane region" description="Helical" evidence="8">
    <location>
        <begin position="173"/>
        <end position="193"/>
    </location>
</feature>
<dbReference type="AlphaFoldDB" id="A7NFV7"/>
<evidence type="ECO:0000256" key="5">
    <source>
        <dbReference type="ARBA" id="ARBA00022989"/>
    </source>
</evidence>
<feature type="transmembrane region" description="Helical" evidence="8">
    <location>
        <begin position="459"/>
        <end position="480"/>
    </location>
</feature>
<keyword evidence="2" id="KW-1003">Cell membrane</keyword>
<feature type="transmembrane region" description="Helical" evidence="8">
    <location>
        <begin position="435"/>
        <end position="453"/>
    </location>
</feature>
<feature type="transmembrane region" description="Helical" evidence="8">
    <location>
        <begin position="586"/>
        <end position="606"/>
    </location>
</feature>
<feature type="transmembrane region" description="Helical" evidence="8">
    <location>
        <begin position="334"/>
        <end position="353"/>
    </location>
</feature>
<sequence>MAGKDNITIHDAVWMAWAALCAFLIIGIVAAQAWPLVVDIGKRDARFAIGFHEPETDIINLTQFRWSNGDSTIALPQPPMLTPSLITLRLPNGRPTDTAPPRVTLTSDVGKLASFAFPDFRPRIYRLLLPPTARFDWAIRIDIVSDTVTPPNDARPLGVAVDTAILAPVRAPITLPSLWTAICALMIGAPGFALPRAAGLAPRSAFIASLTLALLIAAGIWLRPLETLPFFQRFVAILLIGWIGGTLLRILLPPAIEPEHSAPVISGVYLPVAMAVAWWMPPLMQAYLSIDGAPLVAPPWPVVWIGCGTFVALLIGGAAAYARTGRSGLARAALIVLSISAVIHLGYSIGFAYTRQAPDFWILFRSAREWTRGGSLYDIHAVLTNHFGHVFKVPPFYGMLFVPFVTMDGLTVLLGHRVMNTVLIVATALIWLRMWRLPLVSLSAASLLILFNFRPLADTLAYGQIDLVLLFLLTLALWALRSGRDGAAGALVALGTLFKIYPVLLLAFFVVKGHWRALIGFVAAMAVYNGVAIAVIGWNEHLTYLTQVLPNIGGTTSWVENQTISGFLARLTDSPRSATIYQNEMVRLLGTLISGVAALAACVLALRPTSRDSTGYALQYGLFLLLMVLASPAAWMHYETLLIVPFGTLILHLRERTVSLPYAVAVAISFALIAYGNQWSFYDGTVHGVLTIAGVSYKFYGMLLLGGVLTFEALREPAPALLPRLARTIARPGQ</sequence>
<dbReference type="OrthoDB" id="139759at2"/>
<feature type="transmembrane region" description="Helical" evidence="8">
    <location>
        <begin position="487"/>
        <end position="511"/>
    </location>
</feature>
<feature type="transmembrane region" description="Helical" evidence="8">
    <location>
        <begin position="618"/>
        <end position="638"/>
    </location>
</feature>
<feature type="transmembrane region" description="Helical" evidence="8">
    <location>
        <begin position="234"/>
        <end position="252"/>
    </location>
</feature>
<name>A7NFV7_ROSCS</name>
<feature type="transmembrane region" description="Helical" evidence="8">
    <location>
        <begin position="659"/>
        <end position="677"/>
    </location>
</feature>
<keyword evidence="6 8" id="KW-0472">Membrane</keyword>
<dbReference type="STRING" id="383372.Rcas_0205"/>
<comment type="similarity">
    <text evidence="7">Belongs to the glycosyltransferase 87 family.</text>
</comment>